<keyword evidence="1" id="KW-1277">Toxin-antitoxin system</keyword>
<name>A0A5C6DNR9_9BACT</name>
<dbReference type="Proteomes" id="UP000315471">
    <property type="component" value="Unassembled WGS sequence"/>
</dbReference>
<sequence length="115" mass="13643">MKPPTHKVVLHSEAIDDLQQLYGFVYKYAPNQTTEWAKRLLQKTKTLERMPDRCPIARESKRVFFELRQLLFGRKPDVLRILFTIDGDVVRVLKIVRASKRSPTKQSIQRSYFHE</sequence>
<dbReference type="InterPro" id="IPR007712">
    <property type="entry name" value="RelE/ParE_toxin"/>
</dbReference>
<dbReference type="EMBL" id="SJPY01000007">
    <property type="protein sequence ID" value="TWU37517.1"/>
    <property type="molecule type" value="Genomic_DNA"/>
</dbReference>
<dbReference type="InterPro" id="IPR035093">
    <property type="entry name" value="RelE/ParE_toxin_dom_sf"/>
</dbReference>
<comment type="caution">
    <text evidence="2">The sequence shown here is derived from an EMBL/GenBank/DDBJ whole genome shotgun (WGS) entry which is preliminary data.</text>
</comment>
<dbReference type="Pfam" id="PF05016">
    <property type="entry name" value="ParE_toxin"/>
    <property type="match status" value="1"/>
</dbReference>
<dbReference type="OrthoDB" id="286994at2"/>
<keyword evidence="3" id="KW-1185">Reference proteome</keyword>
<proteinExistence type="predicted"/>
<protein>
    <submittedName>
        <fullName evidence="2">Plasmid stabilization system protein</fullName>
    </submittedName>
</protein>
<evidence type="ECO:0000313" key="2">
    <source>
        <dbReference type="EMBL" id="TWU37517.1"/>
    </source>
</evidence>
<reference evidence="2 3" key="1">
    <citation type="submission" date="2019-02" db="EMBL/GenBank/DDBJ databases">
        <title>Deep-cultivation of Planctomycetes and their phenomic and genomic characterization uncovers novel biology.</title>
        <authorList>
            <person name="Wiegand S."/>
            <person name="Jogler M."/>
            <person name="Boedeker C."/>
            <person name="Pinto D."/>
            <person name="Vollmers J."/>
            <person name="Rivas-Marin E."/>
            <person name="Kohn T."/>
            <person name="Peeters S.H."/>
            <person name="Heuer A."/>
            <person name="Rast P."/>
            <person name="Oberbeckmann S."/>
            <person name="Bunk B."/>
            <person name="Jeske O."/>
            <person name="Meyerdierks A."/>
            <person name="Storesund J.E."/>
            <person name="Kallscheuer N."/>
            <person name="Luecker S."/>
            <person name="Lage O.M."/>
            <person name="Pohl T."/>
            <person name="Merkel B.J."/>
            <person name="Hornburger P."/>
            <person name="Mueller R.-W."/>
            <person name="Bruemmer F."/>
            <person name="Labrenz M."/>
            <person name="Spormann A.M."/>
            <person name="Op Den Camp H."/>
            <person name="Overmann J."/>
            <person name="Amann R."/>
            <person name="Jetten M.S.M."/>
            <person name="Mascher T."/>
            <person name="Medema M.H."/>
            <person name="Devos D.P."/>
            <person name="Kaster A.-K."/>
            <person name="Ovreas L."/>
            <person name="Rohde M."/>
            <person name="Galperin M.Y."/>
            <person name="Jogler C."/>
        </authorList>
    </citation>
    <scope>NUCLEOTIDE SEQUENCE [LARGE SCALE GENOMIC DNA]</scope>
    <source>
        <strain evidence="2 3">Q31b</strain>
    </source>
</reference>
<accession>A0A5C6DNR9</accession>
<dbReference type="RefSeq" id="WP_146601503.1">
    <property type="nucleotide sequence ID" value="NZ_SJPY01000007.1"/>
</dbReference>
<gene>
    <name evidence="2" type="ORF">Q31b_43050</name>
</gene>
<evidence type="ECO:0000256" key="1">
    <source>
        <dbReference type="ARBA" id="ARBA00022649"/>
    </source>
</evidence>
<dbReference type="Gene3D" id="3.30.2310.20">
    <property type="entry name" value="RelE-like"/>
    <property type="match status" value="1"/>
</dbReference>
<organism evidence="2 3">
    <name type="scientific">Novipirellula aureliae</name>
    <dbReference type="NCBI Taxonomy" id="2527966"/>
    <lineage>
        <taxon>Bacteria</taxon>
        <taxon>Pseudomonadati</taxon>
        <taxon>Planctomycetota</taxon>
        <taxon>Planctomycetia</taxon>
        <taxon>Pirellulales</taxon>
        <taxon>Pirellulaceae</taxon>
        <taxon>Novipirellula</taxon>
    </lineage>
</organism>
<dbReference type="AlphaFoldDB" id="A0A5C6DNR9"/>
<evidence type="ECO:0000313" key="3">
    <source>
        <dbReference type="Proteomes" id="UP000315471"/>
    </source>
</evidence>